<dbReference type="KEGG" id="eri:EEI45_07035"/>
<keyword evidence="1 2" id="KW-0819">tRNA processing</keyword>
<evidence type="ECO:0000313" key="3">
    <source>
        <dbReference type="EMBL" id="AZK44512.1"/>
    </source>
</evidence>
<feature type="binding site" evidence="2">
    <location>
        <begin position="11"/>
        <end position="24"/>
    </location>
    <ligand>
        <name>ATP</name>
        <dbReference type="ChEBI" id="CHEBI:30616"/>
    </ligand>
</feature>
<keyword evidence="2" id="KW-0436">Ligase</keyword>
<dbReference type="AlphaFoldDB" id="A0A3Q8S314"/>
<proteinExistence type="inferred from homology"/>
<dbReference type="EMBL" id="CP034234">
    <property type="protein sequence ID" value="AZK44512.1"/>
    <property type="molecule type" value="Genomic_DNA"/>
</dbReference>
<dbReference type="GO" id="GO:0016879">
    <property type="term" value="F:ligase activity, forming carbon-nitrogen bonds"/>
    <property type="evidence" value="ECO:0007669"/>
    <property type="project" value="UniProtKB-UniRule"/>
</dbReference>
<comment type="subcellular location">
    <subcellularLocation>
        <location evidence="2">Cytoplasm</location>
    </subcellularLocation>
</comment>
<keyword evidence="2" id="KW-0820">tRNA-binding</keyword>
<organism evidence="3 4">
    <name type="scientific">Erysipelothrix piscisicarius</name>
    <dbReference type="NCBI Taxonomy" id="2485784"/>
    <lineage>
        <taxon>Bacteria</taxon>
        <taxon>Bacillati</taxon>
        <taxon>Bacillota</taxon>
        <taxon>Erysipelotrichia</taxon>
        <taxon>Erysipelotrichales</taxon>
        <taxon>Erysipelotrichaceae</taxon>
        <taxon>Erysipelothrix</taxon>
    </lineage>
</organism>
<keyword evidence="4" id="KW-1185">Reference proteome</keyword>
<dbReference type="Proteomes" id="UP000278804">
    <property type="component" value="Chromosome"/>
</dbReference>
<dbReference type="InterPro" id="IPR014729">
    <property type="entry name" value="Rossmann-like_a/b/a_fold"/>
</dbReference>
<dbReference type="HAMAP" id="MF_01539">
    <property type="entry name" value="TmcAL"/>
    <property type="match status" value="1"/>
</dbReference>
<dbReference type="Pfam" id="PF05636">
    <property type="entry name" value="HIGH_NTase1"/>
    <property type="match status" value="1"/>
</dbReference>
<dbReference type="GO" id="GO:0006400">
    <property type="term" value="P:tRNA modification"/>
    <property type="evidence" value="ECO:0007669"/>
    <property type="project" value="UniProtKB-UniRule"/>
</dbReference>
<dbReference type="Gene3D" id="3.40.50.620">
    <property type="entry name" value="HUPs"/>
    <property type="match status" value="1"/>
</dbReference>
<feature type="binding site" evidence="2">
    <location>
        <position position="163"/>
    </location>
    <ligand>
        <name>ATP</name>
        <dbReference type="ChEBI" id="CHEBI:30616"/>
    </ligand>
</feature>
<dbReference type="GO" id="GO:0005737">
    <property type="term" value="C:cytoplasm"/>
    <property type="evidence" value="ECO:0007669"/>
    <property type="project" value="UniProtKB-SubCell"/>
</dbReference>
<keyword evidence="2" id="KW-0067">ATP-binding</keyword>
<dbReference type="RefSeq" id="WP_125164681.1">
    <property type="nucleotide sequence ID" value="NZ_CP034234.1"/>
</dbReference>
<sequence>MKKKLNATGIIVEYNPLHNGHVYHIKKTREITNSDVLIAVMSPNFVQRGEPAYLDKWVRTEAALDAGVDLVLELPTLYTLQSADVFASKAVEILNHVQIQSLVFGSETNILPAEPQFDKRLLEQGHSFAHAANTSNHQANDILGVYYVQACQKYGITPLTIQRTNTYHDLSITANIASASAIRKAHHEGTSVSHTTPLNLNALTTYRLEEYEPYIRYLLSVQSSETLSQNSLVSEGIQNLFIKHRHLPLSDLIDTCTSKRYTRSRIQRTLMNILLNYSKDLERPLKQVRVLGMNSRGKAYLRQLSDEEIPYTTQFKNYQFKDLELRATEVYTLPKDIATQKRLLKQEVSEIIIKT</sequence>
<feature type="binding site" evidence="2">
    <location>
        <position position="105"/>
    </location>
    <ligand>
        <name>ATP</name>
        <dbReference type="ChEBI" id="CHEBI:30616"/>
    </ligand>
</feature>
<protein>
    <recommendedName>
        <fullName evidence="2">tRNA(Met) cytidine acetate ligase</fullName>
        <ecNumber evidence="2">6.3.4.-</ecNumber>
    </recommendedName>
</protein>
<comment type="function">
    <text evidence="2">Catalyzes the formation of N(4)-acetylcytidine (ac(4)C) at the wobble position of elongator tRNA(Met), using acetate and ATP as substrates. First activates an acetate ion to form acetyladenylate (Ac-AMP) and then transfers the acetyl group to tRNA to form ac(4)C34.</text>
</comment>
<feature type="binding site" evidence="2">
    <location>
        <position position="140"/>
    </location>
    <ligand>
        <name>ATP</name>
        <dbReference type="ChEBI" id="CHEBI:30616"/>
    </ligand>
</feature>
<comment type="similarity">
    <text evidence="2">Belongs to the TmcAL family.</text>
</comment>
<keyword evidence="2" id="KW-0963">Cytoplasm</keyword>
<accession>A0A3Q8S314</accession>
<dbReference type="InterPro" id="IPR008513">
    <property type="entry name" value="tRNA(Met)_cyd_acetate_ligase"/>
</dbReference>
<evidence type="ECO:0000313" key="4">
    <source>
        <dbReference type="Proteomes" id="UP000278804"/>
    </source>
</evidence>
<evidence type="ECO:0000256" key="2">
    <source>
        <dbReference type="HAMAP-Rule" id="MF_01539"/>
    </source>
</evidence>
<comment type="catalytic activity">
    <reaction evidence="2">
        <text>cytidine(34) in elongator tRNA(Met) + acetate + ATP = N(4)-acetylcytidine(34) in elongator tRNA(Met) + AMP + diphosphate</text>
        <dbReference type="Rhea" id="RHEA:58144"/>
        <dbReference type="Rhea" id="RHEA-COMP:10693"/>
        <dbReference type="Rhea" id="RHEA-COMP:10694"/>
        <dbReference type="ChEBI" id="CHEBI:30089"/>
        <dbReference type="ChEBI" id="CHEBI:30616"/>
        <dbReference type="ChEBI" id="CHEBI:33019"/>
        <dbReference type="ChEBI" id="CHEBI:74900"/>
        <dbReference type="ChEBI" id="CHEBI:82748"/>
        <dbReference type="ChEBI" id="CHEBI:456215"/>
    </reaction>
</comment>
<dbReference type="GO" id="GO:0005524">
    <property type="term" value="F:ATP binding"/>
    <property type="evidence" value="ECO:0007669"/>
    <property type="project" value="UniProtKB-KW"/>
</dbReference>
<evidence type="ECO:0000256" key="1">
    <source>
        <dbReference type="ARBA" id="ARBA00022694"/>
    </source>
</evidence>
<name>A0A3Q8S314_9FIRM</name>
<dbReference type="GO" id="GO:0000049">
    <property type="term" value="F:tRNA binding"/>
    <property type="evidence" value="ECO:0007669"/>
    <property type="project" value="UniProtKB-KW"/>
</dbReference>
<dbReference type="EC" id="6.3.4.-" evidence="2"/>
<keyword evidence="2" id="KW-0694">RNA-binding</keyword>
<comment type="caution">
    <text evidence="2">Lacks conserved residue(s) required for the propagation of feature annotation.</text>
</comment>
<keyword evidence="2" id="KW-0547">Nucleotide-binding</keyword>
<dbReference type="SUPFAM" id="SSF52374">
    <property type="entry name" value="Nucleotidylyl transferase"/>
    <property type="match status" value="1"/>
</dbReference>
<dbReference type="PANTHER" id="PTHR37825:SF1">
    <property type="entry name" value="TRNA(MET) CYTIDINE ACETATE LIGASE"/>
    <property type="match status" value="1"/>
</dbReference>
<gene>
    <name evidence="2" type="primary">tmcAL</name>
    <name evidence="3" type="ORF">EEI45_07035</name>
</gene>
<reference evidence="3 4" key="1">
    <citation type="journal article" date="2020" name="Int. J. Syst. Evol. Microbiol.">
        <title>Description of Erysipelothrix piscisicarius sp. nov., an emergent fish pathogen, and assessment of virulence using a tiger barb (Puntigrus tetrazona) infection model.</title>
        <authorList>
            <person name="Pomaranski E.K."/>
            <person name="Griffin M.J."/>
            <person name="Camus A.C."/>
            <person name="Armwood A.R."/>
            <person name="Shelley J."/>
            <person name="Waldbieser G.C."/>
            <person name="LaFrentz B.R."/>
            <person name="Garcia J.C."/>
            <person name="Yanong R."/>
            <person name="Soto E."/>
        </authorList>
    </citation>
    <scope>NUCLEOTIDE SEQUENCE [LARGE SCALE GENOMIC DNA]</scope>
    <source>
        <strain evidence="3 4">15TAL0474</strain>
    </source>
</reference>
<dbReference type="PANTHER" id="PTHR37825">
    <property type="entry name" value="TRNA(MET) CYTIDINE ACETATE LIGASE"/>
    <property type="match status" value="1"/>
</dbReference>